<dbReference type="PROSITE" id="PS51257">
    <property type="entry name" value="PROKAR_LIPOPROTEIN"/>
    <property type="match status" value="1"/>
</dbReference>
<keyword evidence="2" id="KW-1185">Reference proteome</keyword>
<evidence type="ECO:0000313" key="2">
    <source>
        <dbReference type="Proteomes" id="UP000499080"/>
    </source>
</evidence>
<gene>
    <name evidence="1" type="ORF">AVEN_172544_1</name>
</gene>
<comment type="caution">
    <text evidence="1">The sequence shown here is derived from an EMBL/GenBank/DDBJ whole genome shotgun (WGS) entry which is preliminary data.</text>
</comment>
<sequence length="97" mass="10692">MCLGTRGKLQITGHLASQSCGEQRDRLANNMDLGTSQRWCLGQQDRLPSGHLDIPKLCFGPTITGHPKMCTAWGNGTGYQKTGRMVTLVMTIMTRQQ</sequence>
<dbReference type="AlphaFoldDB" id="A0A4Y2ME71"/>
<accession>A0A4Y2ME71</accession>
<proteinExistence type="predicted"/>
<dbReference type="Proteomes" id="UP000499080">
    <property type="component" value="Unassembled WGS sequence"/>
</dbReference>
<name>A0A4Y2ME71_ARAVE</name>
<organism evidence="1 2">
    <name type="scientific">Araneus ventricosus</name>
    <name type="common">Orbweaver spider</name>
    <name type="synonym">Epeira ventricosa</name>
    <dbReference type="NCBI Taxonomy" id="182803"/>
    <lineage>
        <taxon>Eukaryota</taxon>
        <taxon>Metazoa</taxon>
        <taxon>Ecdysozoa</taxon>
        <taxon>Arthropoda</taxon>
        <taxon>Chelicerata</taxon>
        <taxon>Arachnida</taxon>
        <taxon>Araneae</taxon>
        <taxon>Araneomorphae</taxon>
        <taxon>Entelegynae</taxon>
        <taxon>Araneoidea</taxon>
        <taxon>Araneidae</taxon>
        <taxon>Araneus</taxon>
    </lineage>
</organism>
<dbReference type="EMBL" id="BGPR01007244">
    <property type="protein sequence ID" value="GBN25445.1"/>
    <property type="molecule type" value="Genomic_DNA"/>
</dbReference>
<reference evidence="1 2" key="1">
    <citation type="journal article" date="2019" name="Sci. Rep.">
        <title>Orb-weaving spider Araneus ventricosus genome elucidates the spidroin gene catalogue.</title>
        <authorList>
            <person name="Kono N."/>
            <person name="Nakamura H."/>
            <person name="Ohtoshi R."/>
            <person name="Moran D.A.P."/>
            <person name="Shinohara A."/>
            <person name="Yoshida Y."/>
            <person name="Fujiwara M."/>
            <person name="Mori M."/>
            <person name="Tomita M."/>
            <person name="Arakawa K."/>
        </authorList>
    </citation>
    <scope>NUCLEOTIDE SEQUENCE [LARGE SCALE GENOMIC DNA]</scope>
</reference>
<protein>
    <submittedName>
        <fullName evidence="1">Uncharacterized protein</fullName>
    </submittedName>
</protein>
<evidence type="ECO:0000313" key="1">
    <source>
        <dbReference type="EMBL" id="GBN25445.1"/>
    </source>
</evidence>